<dbReference type="GO" id="GO:0043025">
    <property type="term" value="C:neuronal cell body"/>
    <property type="evidence" value="ECO:0000318"/>
    <property type="project" value="GO_Central"/>
</dbReference>
<dbReference type="AlphaFoldDB" id="D2A275"/>
<dbReference type="PhylomeDB" id="D2A275"/>
<comment type="function">
    <text evidence="8">Gustatory receptor which mediates acceptance or avoidance behavior, depending on its substrates.</text>
</comment>
<evidence type="ECO:0000313" key="9">
    <source>
        <dbReference type="EMBL" id="EFA02929.1"/>
    </source>
</evidence>
<sequence length="326" mass="37278">MSNKTLAFLKINQSSPICHKISSVSTILAMLALYLWDIVGKINETYPKLELTSGIMDAMGDALVVGISVINTLSANILNRKQQLSINASVKKIDIQTNRSKLLHVSVHCVVCLTFSWDIFSRNRSLGWAAYKYNLVPLFFLYKFQLFALQIHNLATKIERRFNILHREMAQTCDVDQITNCMKTHYVLSKLMENISTIYGWQILLMYKMLALYIVGGLYFIHLLKSSGLNFHVAEAICYLLWNKFLIVGCVVLVFSCDRANQEAEKTPQLCRNLKKTKIMKQFLKQVDHLAPTIRLPQGSPVDRRAFFDIISDIINYVVIVLQFDG</sequence>
<evidence type="ECO:0000256" key="3">
    <source>
        <dbReference type="ARBA" id="ARBA00022692"/>
    </source>
</evidence>
<dbReference type="GO" id="GO:0030424">
    <property type="term" value="C:axon"/>
    <property type="evidence" value="ECO:0000318"/>
    <property type="project" value="GO_Central"/>
</dbReference>
<gene>
    <name evidence="9" type="primary">TcGr94</name>
    <name evidence="9" type="ORF">TcasGA2_TC030187</name>
</gene>
<dbReference type="GO" id="GO:0008049">
    <property type="term" value="P:male courtship behavior"/>
    <property type="evidence" value="ECO:0000318"/>
    <property type="project" value="GO_Central"/>
</dbReference>
<dbReference type="GO" id="GO:0007635">
    <property type="term" value="P:chemosensory behavior"/>
    <property type="evidence" value="ECO:0000318"/>
    <property type="project" value="GO_Central"/>
</dbReference>
<dbReference type="GO" id="GO:0007165">
    <property type="term" value="P:signal transduction"/>
    <property type="evidence" value="ECO:0007669"/>
    <property type="project" value="UniProtKB-KW"/>
</dbReference>
<evidence type="ECO:0000256" key="1">
    <source>
        <dbReference type="ARBA" id="ARBA00004651"/>
    </source>
</evidence>
<keyword evidence="5 8" id="KW-0472">Membrane</keyword>
<dbReference type="GO" id="GO:0005886">
    <property type="term" value="C:plasma membrane"/>
    <property type="evidence" value="ECO:0007669"/>
    <property type="project" value="UniProtKB-SubCell"/>
</dbReference>
<keyword evidence="2 8" id="KW-1003">Cell membrane</keyword>
<organism evidence="9 10">
    <name type="scientific">Tribolium castaneum</name>
    <name type="common">Red flour beetle</name>
    <dbReference type="NCBI Taxonomy" id="7070"/>
    <lineage>
        <taxon>Eukaryota</taxon>
        <taxon>Metazoa</taxon>
        <taxon>Ecdysozoa</taxon>
        <taxon>Arthropoda</taxon>
        <taxon>Hexapoda</taxon>
        <taxon>Insecta</taxon>
        <taxon>Pterygota</taxon>
        <taxon>Neoptera</taxon>
        <taxon>Endopterygota</taxon>
        <taxon>Coleoptera</taxon>
        <taxon>Polyphaga</taxon>
        <taxon>Cucujiformia</taxon>
        <taxon>Tenebrionidae</taxon>
        <taxon>Tenebrionidae incertae sedis</taxon>
        <taxon>Tribolium</taxon>
    </lineage>
</organism>
<keyword evidence="6 8" id="KW-0675">Receptor</keyword>
<dbReference type="Proteomes" id="UP000007266">
    <property type="component" value="Linkage group 4"/>
</dbReference>
<dbReference type="PANTHER" id="PTHR21143">
    <property type="entry name" value="INVERTEBRATE GUSTATORY RECEPTOR"/>
    <property type="match status" value="1"/>
</dbReference>
<reference evidence="9 10" key="2">
    <citation type="journal article" date="2010" name="Nucleic Acids Res.">
        <title>BeetleBase in 2010: revisions to provide comprehensive genomic information for Tribolium castaneum.</title>
        <authorList>
            <person name="Kim H.S."/>
            <person name="Murphy T."/>
            <person name="Xia J."/>
            <person name="Caragea D."/>
            <person name="Park Y."/>
            <person name="Beeman R.W."/>
            <person name="Lorenzen M.D."/>
            <person name="Butcher S."/>
            <person name="Manak J.R."/>
            <person name="Brown S.J."/>
        </authorList>
    </citation>
    <scope>GENOME REANNOTATION</scope>
    <source>
        <strain evidence="9 10">Georgia GA2</strain>
    </source>
</reference>
<accession>D2A275</accession>
<dbReference type="HOGENOM" id="CLU_853473_0_0_1"/>
<evidence type="ECO:0000256" key="4">
    <source>
        <dbReference type="ARBA" id="ARBA00022989"/>
    </source>
</evidence>
<dbReference type="InterPro" id="IPR013604">
    <property type="entry name" value="7TM_chemorcpt"/>
</dbReference>
<comment type="similarity">
    <text evidence="8">Belongs to the insect chemoreceptor superfamily. Gustatory receptor (GR) family.</text>
</comment>
<evidence type="ECO:0000256" key="7">
    <source>
        <dbReference type="ARBA" id="ARBA00023224"/>
    </source>
</evidence>
<feature type="transmembrane region" description="Helical" evidence="8">
    <location>
        <begin position="233"/>
        <end position="256"/>
    </location>
</feature>
<evidence type="ECO:0000313" key="10">
    <source>
        <dbReference type="Proteomes" id="UP000007266"/>
    </source>
</evidence>
<protein>
    <recommendedName>
        <fullName evidence="8">Gustatory receptor</fullName>
    </recommendedName>
</protein>
<evidence type="ECO:0000256" key="8">
    <source>
        <dbReference type="RuleBase" id="RU363108"/>
    </source>
</evidence>
<reference evidence="9 10" key="1">
    <citation type="journal article" date="2008" name="Nature">
        <title>The genome of the model beetle and pest Tribolium castaneum.</title>
        <authorList>
            <consortium name="Tribolium Genome Sequencing Consortium"/>
            <person name="Richards S."/>
            <person name="Gibbs R.A."/>
            <person name="Weinstock G.M."/>
            <person name="Brown S.J."/>
            <person name="Denell R."/>
            <person name="Beeman R.W."/>
            <person name="Gibbs R."/>
            <person name="Beeman R.W."/>
            <person name="Brown S.J."/>
            <person name="Bucher G."/>
            <person name="Friedrich M."/>
            <person name="Grimmelikhuijzen C.J."/>
            <person name="Klingler M."/>
            <person name="Lorenzen M."/>
            <person name="Richards S."/>
            <person name="Roth S."/>
            <person name="Schroder R."/>
            <person name="Tautz D."/>
            <person name="Zdobnov E.M."/>
            <person name="Muzny D."/>
            <person name="Gibbs R.A."/>
            <person name="Weinstock G.M."/>
            <person name="Attaway T."/>
            <person name="Bell S."/>
            <person name="Buhay C.J."/>
            <person name="Chandrabose M.N."/>
            <person name="Chavez D."/>
            <person name="Clerk-Blankenburg K.P."/>
            <person name="Cree A."/>
            <person name="Dao M."/>
            <person name="Davis C."/>
            <person name="Chacko J."/>
            <person name="Dinh H."/>
            <person name="Dugan-Rocha S."/>
            <person name="Fowler G."/>
            <person name="Garner T.T."/>
            <person name="Garnes J."/>
            <person name="Gnirke A."/>
            <person name="Hawes A."/>
            <person name="Hernandez J."/>
            <person name="Hines S."/>
            <person name="Holder M."/>
            <person name="Hume J."/>
            <person name="Jhangiani S.N."/>
            <person name="Joshi V."/>
            <person name="Khan Z.M."/>
            <person name="Jackson L."/>
            <person name="Kovar C."/>
            <person name="Kowis A."/>
            <person name="Lee S."/>
            <person name="Lewis L.R."/>
            <person name="Margolis J."/>
            <person name="Morgan M."/>
            <person name="Nazareth L.V."/>
            <person name="Nguyen N."/>
            <person name="Okwuonu G."/>
            <person name="Parker D."/>
            <person name="Richards S."/>
            <person name="Ruiz S.J."/>
            <person name="Santibanez J."/>
            <person name="Savard J."/>
            <person name="Scherer S.E."/>
            <person name="Schneider B."/>
            <person name="Sodergren E."/>
            <person name="Tautz D."/>
            <person name="Vattahil S."/>
            <person name="Villasana D."/>
            <person name="White C.S."/>
            <person name="Wright R."/>
            <person name="Park Y."/>
            <person name="Beeman R.W."/>
            <person name="Lord J."/>
            <person name="Oppert B."/>
            <person name="Lorenzen M."/>
            <person name="Brown S."/>
            <person name="Wang L."/>
            <person name="Savard J."/>
            <person name="Tautz D."/>
            <person name="Richards S."/>
            <person name="Weinstock G."/>
            <person name="Gibbs R.A."/>
            <person name="Liu Y."/>
            <person name="Worley K."/>
            <person name="Weinstock G."/>
            <person name="Elsik C.G."/>
            <person name="Reese J.T."/>
            <person name="Elhaik E."/>
            <person name="Landan G."/>
            <person name="Graur D."/>
            <person name="Arensburger P."/>
            <person name="Atkinson P."/>
            <person name="Beeman R.W."/>
            <person name="Beidler J."/>
            <person name="Brown S.J."/>
            <person name="Demuth J.P."/>
            <person name="Drury D.W."/>
            <person name="Du Y.Z."/>
            <person name="Fujiwara H."/>
            <person name="Lorenzen M."/>
            <person name="Maselli V."/>
            <person name="Osanai M."/>
            <person name="Park Y."/>
            <person name="Robertson H.M."/>
            <person name="Tu Z."/>
            <person name="Wang J.J."/>
            <person name="Wang S."/>
            <person name="Richards S."/>
            <person name="Song H."/>
            <person name="Zhang L."/>
            <person name="Sodergren E."/>
            <person name="Werner D."/>
            <person name="Stanke M."/>
            <person name="Morgenstern B."/>
            <person name="Solovyev V."/>
            <person name="Kosarev P."/>
            <person name="Brown G."/>
            <person name="Chen H.C."/>
            <person name="Ermolaeva O."/>
            <person name="Hlavina W."/>
            <person name="Kapustin Y."/>
            <person name="Kiryutin B."/>
            <person name="Kitts P."/>
            <person name="Maglott D."/>
            <person name="Pruitt K."/>
            <person name="Sapojnikov V."/>
            <person name="Souvorov A."/>
            <person name="Mackey A.J."/>
            <person name="Waterhouse R.M."/>
            <person name="Wyder S."/>
            <person name="Zdobnov E.M."/>
            <person name="Zdobnov E.M."/>
            <person name="Wyder S."/>
            <person name="Kriventseva E.V."/>
            <person name="Kadowaki T."/>
            <person name="Bork P."/>
            <person name="Aranda M."/>
            <person name="Bao R."/>
            <person name="Beermann A."/>
            <person name="Berns N."/>
            <person name="Bolognesi R."/>
            <person name="Bonneton F."/>
            <person name="Bopp D."/>
            <person name="Brown S.J."/>
            <person name="Bucher G."/>
            <person name="Butts T."/>
            <person name="Chaumot A."/>
            <person name="Denell R.E."/>
            <person name="Ferrier D.E."/>
            <person name="Friedrich M."/>
            <person name="Gordon C.M."/>
            <person name="Jindra M."/>
            <person name="Klingler M."/>
            <person name="Lan Q."/>
            <person name="Lattorff H.M."/>
            <person name="Laudet V."/>
            <person name="von Levetsow C."/>
            <person name="Liu Z."/>
            <person name="Lutz R."/>
            <person name="Lynch J.A."/>
            <person name="da Fonseca R.N."/>
            <person name="Posnien N."/>
            <person name="Reuter R."/>
            <person name="Roth S."/>
            <person name="Savard J."/>
            <person name="Schinko J.B."/>
            <person name="Schmitt C."/>
            <person name="Schoppmeier M."/>
            <person name="Schroder R."/>
            <person name="Shippy T.D."/>
            <person name="Simonnet F."/>
            <person name="Marques-Souza H."/>
            <person name="Tautz D."/>
            <person name="Tomoyasu Y."/>
            <person name="Trauner J."/>
            <person name="Van der Zee M."/>
            <person name="Vervoort M."/>
            <person name="Wittkopp N."/>
            <person name="Wimmer E.A."/>
            <person name="Yang X."/>
            <person name="Jones A.K."/>
            <person name="Sattelle D.B."/>
            <person name="Ebert P.R."/>
            <person name="Nelson D."/>
            <person name="Scott J.G."/>
            <person name="Beeman R.W."/>
            <person name="Muthukrishnan S."/>
            <person name="Kramer K.J."/>
            <person name="Arakane Y."/>
            <person name="Beeman R.W."/>
            <person name="Zhu Q."/>
            <person name="Hogenkamp D."/>
            <person name="Dixit R."/>
            <person name="Oppert B."/>
            <person name="Jiang H."/>
            <person name="Zou Z."/>
            <person name="Marshall J."/>
            <person name="Elpidina E."/>
            <person name="Vinokurov K."/>
            <person name="Oppert C."/>
            <person name="Zou Z."/>
            <person name="Evans J."/>
            <person name="Lu Z."/>
            <person name="Zhao P."/>
            <person name="Sumathipala N."/>
            <person name="Altincicek B."/>
            <person name="Vilcinskas A."/>
            <person name="Williams M."/>
            <person name="Hultmark D."/>
            <person name="Hetru C."/>
            <person name="Jiang H."/>
            <person name="Grimmelikhuijzen C.J."/>
            <person name="Hauser F."/>
            <person name="Cazzamali G."/>
            <person name="Williamson M."/>
            <person name="Park Y."/>
            <person name="Li B."/>
            <person name="Tanaka Y."/>
            <person name="Predel R."/>
            <person name="Neupert S."/>
            <person name="Schachtner J."/>
            <person name="Verleyen P."/>
            <person name="Raible F."/>
            <person name="Bork P."/>
            <person name="Friedrich M."/>
            <person name="Walden K.K."/>
            <person name="Robertson H.M."/>
            <person name="Angeli S."/>
            <person name="Foret S."/>
            <person name="Bucher G."/>
            <person name="Schuetz S."/>
            <person name="Maleszka R."/>
            <person name="Wimmer E.A."/>
            <person name="Beeman R.W."/>
            <person name="Lorenzen M."/>
            <person name="Tomoyasu Y."/>
            <person name="Miller S.C."/>
            <person name="Grossmann D."/>
            <person name="Bucher G."/>
        </authorList>
    </citation>
    <scope>NUCLEOTIDE SEQUENCE [LARGE SCALE GENOMIC DNA]</scope>
    <source>
        <strain evidence="9 10">Georgia GA2</strain>
    </source>
</reference>
<dbReference type="GO" id="GO:0030425">
    <property type="term" value="C:dendrite"/>
    <property type="evidence" value="ECO:0000318"/>
    <property type="project" value="GO_Central"/>
</dbReference>
<dbReference type="EMBL" id="KQ971338">
    <property type="protein sequence ID" value="EFA02929.1"/>
    <property type="molecule type" value="Genomic_DNA"/>
</dbReference>
<keyword evidence="4 8" id="KW-1133">Transmembrane helix</keyword>
<evidence type="ECO:0000256" key="2">
    <source>
        <dbReference type="ARBA" id="ARBA00022475"/>
    </source>
</evidence>
<comment type="subcellular location">
    <subcellularLocation>
        <location evidence="1 8">Cell membrane</location>
        <topology evidence="1 8">Multi-pass membrane protein</topology>
    </subcellularLocation>
</comment>
<proteinExistence type="inferred from homology"/>
<keyword evidence="3 8" id="KW-0812">Transmembrane</keyword>
<feature type="transmembrane region" description="Helical" evidence="8">
    <location>
        <begin position="135"/>
        <end position="155"/>
    </location>
</feature>
<feature type="transmembrane region" description="Helical" evidence="8">
    <location>
        <begin position="59"/>
        <end position="79"/>
    </location>
</feature>
<dbReference type="InParanoid" id="D2A275"/>
<dbReference type="PANTHER" id="PTHR21143:SF104">
    <property type="entry name" value="GUSTATORY RECEPTOR 8A-RELATED"/>
    <property type="match status" value="1"/>
</dbReference>
<dbReference type="GO" id="GO:0050909">
    <property type="term" value="P:sensory perception of taste"/>
    <property type="evidence" value="ECO:0007669"/>
    <property type="project" value="InterPro"/>
</dbReference>
<dbReference type="Pfam" id="PF08395">
    <property type="entry name" value="7tm_7"/>
    <property type="match status" value="1"/>
</dbReference>
<comment type="caution">
    <text evidence="8">Lacks conserved residue(s) required for the propagation of feature annotation.</text>
</comment>
<feature type="transmembrane region" description="Helical" evidence="8">
    <location>
        <begin position="100"/>
        <end position="120"/>
    </location>
</feature>
<name>D2A275_TRICA</name>
<feature type="transmembrane region" description="Helical" evidence="8">
    <location>
        <begin position="21"/>
        <end position="39"/>
    </location>
</feature>
<evidence type="ECO:0000256" key="6">
    <source>
        <dbReference type="ARBA" id="ARBA00023170"/>
    </source>
</evidence>
<keyword evidence="10" id="KW-1185">Reference proteome</keyword>
<feature type="transmembrane region" description="Helical" evidence="8">
    <location>
        <begin position="198"/>
        <end position="221"/>
    </location>
</feature>
<evidence type="ECO:0000256" key="5">
    <source>
        <dbReference type="ARBA" id="ARBA00023136"/>
    </source>
</evidence>
<keyword evidence="7 8" id="KW-0807">Transducer</keyword>